<dbReference type="Proteomes" id="UP000002964">
    <property type="component" value="Unassembled WGS sequence"/>
</dbReference>
<dbReference type="UniPathway" id="UPA00391"/>
<dbReference type="GO" id="GO:0046872">
    <property type="term" value="F:metal ion binding"/>
    <property type="evidence" value="ECO:0007669"/>
    <property type="project" value="UniProtKB-KW"/>
</dbReference>
<keyword evidence="12" id="KW-1185">Reference proteome</keyword>
<dbReference type="Pfam" id="PF01242">
    <property type="entry name" value="PTPS"/>
    <property type="match status" value="3"/>
</dbReference>
<dbReference type="HOGENOM" id="CLU_064959_0_0_6"/>
<dbReference type="EMBL" id="JH603170">
    <property type="protein sequence ID" value="EIC20230.1"/>
    <property type="molecule type" value="Genomic_DNA"/>
</dbReference>
<comment type="catalytic activity">
    <reaction evidence="10">
        <text>7,8-dihydroneopterin 3'-triphosphate + H2O = 6-carboxy-5,6,7,8-tetrahydropterin + triphosphate + acetaldehyde + 2 H(+)</text>
        <dbReference type="Rhea" id="RHEA:27966"/>
        <dbReference type="ChEBI" id="CHEBI:15343"/>
        <dbReference type="ChEBI" id="CHEBI:15377"/>
        <dbReference type="ChEBI" id="CHEBI:15378"/>
        <dbReference type="ChEBI" id="CHEBI:18036"/>
        <dbReference type="ChEBI" id="CHEBI:58462"/>
        <dbReference type="ChEBI" id="CHEBI:61032"/>
        <dbReference type="EC" id="4.1.2.50"/>
    </reaction>
</comment>
<evidence type="ECO:0000256" key="10">
    <source>
        <dbReference type="ARBA" id="ARBA00048807"/>
    </source>
</evidence>
<dbReference type="AlphaFoldDB" id="H8Z4H3"/>
<organism evidence="11 12">
    <name type="scientific">Thiorhodovibrio frisius</name>
    <dbReference type="NCBI Taxonomy" id="631362"/>
    <lineage>
        <taxon>Bacteria</taxon>
        <taxon>Pseudomonadati</taxon>
        <taxon>Pseudomonadota</taxon>
        <taxon>Gammaproteobacteria</taxon>
        <taxon>Chromatiales</taxon>
        <taxon>Chromatiaceae</taxon>
        <taxon>Thiorhodovibrio</taxon>
    </lineage>
</organism>
<gene>
    <name evidence="11" type="ORF">Thi970DRAFT_03854</name>
</gene>
<protein>
    <recommendedName>
        <fullName evidence="5">6-carboxy-5,6,7,8-tetrahydropterin synthase</fullName>
        <ecNumber evidence="4">4.1.2.50</ecNumber>
    </recommendedName>
    <alternativeName>
        <fullName evidence="9">Queuosine biosynthesis protein QueD</fullName>
    </alternativeName>
</protein>
<dbReference type="InterPro" id="IPR007115">
    <property type="entry name" value="6-PTP_synth/QueD"/>
</dbReference>
<evidence type="ECO:0000256" key="2">
    <source>
        <dbReference type="ARBA" id="ARBA00005061"/>
    </source>
</evidence>
<evidence type="ECO:0000256" key="5">
    <source>
        <dbReference type="ARBA" id="ARBA00018141"/>
    </source>
</evidence>
<comment type="pathway">
    <text evidence="2">Purine metabolism; 7-cyano-7-deazaguanine biosynthesis.</text>
</comment>
<dbReference type="PANTHER" id="PTHR12589">
    <property type="entry name" value="PYRUVOYL TETRAHYDROBIOPTERIN SYNTHASE"/>
    <property type="match status" value="1"/>
</dbReference>
<name>H8Z4H3_9GAMM</name>
<evidence type="ECO:0000256" key="6">
    <source>
        <dbReference type="ARBA" id="ARBA00022723"/>
    </source>
</evidence>
<evidence type="ECO:0000313" key="12">
    <source>
        <dbReference type="Proteomes" id="UP000002964"/>
    </source>
</evidence>
<evidence type="ECO:0000256" key="1">
    <source>
        <dbReference type="ARBA" id="ARBA00001947"/>
    </source>
</evidence>
<dbReference type="EC" id="4.1.2.50" evidence="4"/>
<evidence type="ECO:0000256" key="3">
    <source>
        <dbReference type="ARBA" id="ARBA00008900"/>
    </source>
</evidence>
<proteinExistence type="inferred from homology"/>
<evidence type="ECO:0000313" key="11">
    <source>
        <dbReference type="EMBL" id="EIC20230.1"/>
    </source>
</evidence>
<dbReference type="eggNOG" id="COG0720">
    <property type="taxonomic scope" value="Bacteria"/>
</dbReference>
<dbReference type="InterPro" id="IPR038418">
    <property type="entry name" value="6-PTP_synth/QueD_sf"/>
</dbReference>
<accession>H8Z4H3</accession>
<evidence type="ECO:0000256" key="9">
    <source>
        <dbReference type="ARBA" id="ARBA00031449"/>
    </source>
</evidence>
<keyword evidence="8" id="KW-0456">Lyase</keyword>
<dbReference type="RefSeq" id="WP_009150633.1">
    <property type="nucleotide sequence ID" value="NZ_CP121471.1"/>
</dbReference>
<dbReference type="PANTHER" id="PTHR12589:SF7">
    <property type="entry name" value="6-PYRUVOYL TETRAHYDROBIOPTERIN SYNTHASE"/>
    <property type="match status" value="1"/>
</dbReference>
<dbReference type="SUPFAM" id="SSF55620">
    <property type="entry name" value="Tetrahydrobiopterin biosynthesis enzymes-like"/>
    <property type="match status" value="3"/>
</dbReference>
<evidence type="ECO:0000256" key="7">
    <source>
        <dbReference type="ARBA" id="ARBA00022833"/>
    </source>
</evidence>
<reference evidence="12" key="1">
    <citation type="submission" date="2011-06" db="EMBL/GenBank/DDBJ databases">
        <authorList>
            <consortium name="US DOE Joint Genome Institute (JGI-PGF)"/>
            <person name="Lucas S."/>
            <person name="Han J."/>
            <person name="Lapidus A."/>
            <person name="Cheng J.-F."/>
            <person name="Goodwin L."/>
            <person name="Pitluck S."/>
            <person name="Peters L."/>
            <person name="Land M.L."/>
            <person name="Hauser L."/>
            <person name="Vogl K."/>
            <person name="Liu Z."/>
            <person name="Overmann J."/>
            <person name="Frigaard N.-U."/>
            <person name="Bryant D.A."/>
            <person name="Woyke T.J."/>
        </authorList>
    </citation>
    <scope>NUCLEOTIDE SEQUENCE [LARGE SCALE GENOMIC DNA]</scope>
    <source>
        <strain evidence="12">970</strain>
    </source>
</reference>
<dbReference type="Gene3D" id="3.30.479.10">
    <property type="entry name" value="6-pyruvoyl tetrahydropterin synthase/QueD"/>
    <property type="match status" value="3"/>
</dbReference>
<reference evidence="11 12" key="2">
    <citation type="submission" date="2011-11" db="EMBL/GenBank/DDBJ databases">
        <authorList>
            <consortium name="US DOE Joint Genome Institute"/>
            <person name="Lucas S."/>
            <person name="Han J."/>
            <person name="Lapidus A."/>
            <person name="Cheng J.-F."/>
            <person name="Goodwin L."/>
            <person name="Pitluck S."/>
            <person name="Peters L."/>
            <person name="Ovchinnikova G."/>
            <person name="Zhang X."/>
            <person name="Detter J.C."/>
            <person name="Han C."/>
            <person name="Tapia R."/>
            <person name="Land M."/>
            <person name="Hauser L."/>
            <person name="Kyrpides N."/>
            <person name="Ivanova N."/>
            <person name="Pagani I."/>
            <person name="Vogl K."/>
            <person name="Liu Z."/>
            <person name="Overmann J."/>
            <person name="Frigaard N.-U."/>
            <person name="Bryant D."/>
            <person name="Woyke T."/>
        </authorList>
    </citation>
    <scope>NUCLEOTIDE SEQUENCE [LARGE SCALE GENOMIC DNA]</scope>
    <source>
        <strain evidence="11 12">970</strain>
    </source>
</reference>
<dbReference type="STRING" id="631362.Thi970DRAFT_03854"/>
<comment type="similarity">
    <text evidence="3">Belongs to the PTPS family. QueD subfamily.</text>
</comment>
<keyword evidence="6" id="KW-0479">Metal-binding</keyword>
<sequence>MDALLFTAAETFHAARRLANLPAGHRARAVHGHGFGVKIHADLRERGDLGAGTETRALGDVLRQASAALDYQDLNAFIAEPGDLGIATWLGERLVESLHPGRLAALGLNSTAWQGVTTVAEAPTRGWRRYRFEAAHRLPSVPEGHPCGRMHGHGFEVTLHADLAPDDPTGLSGYDKLDAAWAPLARQLHHSCLNLLSGLENPTSELLCLWLWQRLEPELPGLRQVMVRETRTAGCCYDGQRFRIWKDLFFESALRFGELPEADPWHGLHGHSYALRLMLGAPLDEVLGWTVDFGDVKVLFKPVYARLDHFDLSTLPGLQRPGVAELLHWIAGQVADVLPQIDGIALNPTPGCGASLSLAGADHGLTLPAL</sequence>
<evidence type="ECO:0000256" key="4">
    <source>
        <dbReference type="ARBA" id="ARBA00012982"/>
    </source>
</evidence>
<dbReference type="GO" id="GO:0070497">
    <property type="term" value="F:6-carboxytetrahydropterin synthase activity"/>
    <property type="evidence" value="ECO:0007669"/>
    <property type="project" value="UniProtKB-EC"/>
</dbReference>
<evidence type="ECO:0000256" key="8">
    <source>
        <dbReference type="ARBA" id="ARBA00023239"/>
    </source>
</evidence>
<dbReference type="OrthoDB" id="9804698at2"/>
<keyword evidence="7" id="KW-0862">Zinc</keyword>
<comment type="cofactor">
    <cofactor evidence="1">
        <name>Zn(2+)</name>
        <dbReference type="ChEBI" id="CHEBI:29105"/>
    </cofactor>
</comment>